<dbReference type="AlphaFoldDB" id="A0AAF5D506"/>
<feature type="compositionally biased region" description="Polar residues" evidence="1">
    <location>
        <begin position="12"/>
        <end position="23"/>
    </location>
</feature>
<evidence type="ECO:0000313" key="3">
    <source>
        <dbReference type="WBParaSite" id="TCONS_00005938.p1"/>
    </source>
</evidence>
<dbReference type="WBParaSite" id="TCONS_00005938.p1">
    <property type="protein sequence ID" value="TCONS_00005938.p1"/>
    <property type="gene ID" value="XLOC_004145"/>
</dbReference>
<feature type="region of interest" description="Disordered" evidence="1">
    <location>
        <begin position="1"/>
        <end position="51"/>
    </location>
</feature>
<evidence type="ECO:0000256" key="1">
    <source>
        <dbReference type="SAM" id="MobiDB-lite"/>
    </source>
</evidence>
<sequence length="234" mass="27179">MMGNNLKHKTSNDTTNSKDSQPNIMLERKDGQTGMKKNDFGNKRSTKNINGVFYNAGGTRYYKNRYSYKGSHKQSNGQLNRYNNYQGDFYPGQFNQRNFYNNYNGRSYRNSHLSRNSQSNDMYMNERNPRVRIHSENSHSPRDFNSSLQSNNIQLTNKSDQIQNYKKIEKKDSFSLLPNGNNTNPSTIVKGNVTYTMPEVNNKICICNNTNTKKMFNGDKCRVCEENMGQENKM</sequence>
<feature type="region of interest" description="Disordered" evidence="1">
    <location>
        <begin position="103"/>
        <end position="123"/>
    </location>
</feature>
<organism evidence="2 3">
    <name type="scientific">Strongyloides stercoralis</name>
    <name type="common">Threadworm</name>
    <dbReference type="NCBI Taxonomy" id="6248"/>
    <lineage>
        <taxon>Eukaryota</taxon>
        <taxon>Metazoa</taxon>
        <taxon>Ecdysozoa</taxon>
        <taxon>Nematoda</taxon>
        <taxon>Chromadorea</taxon>
        <taxon>Rhabditida</taxon>
        <taxon>Tylenchina</taxon>
        <taxon>Panagrolaimomorpha</taxon>
        <taxon>Strongyloidoidea</taxon>
        <taxon>Strongyloididae</taxon>
        <taxon>Strongyloides</taxon>
    </lineage>
</organism>
<evidence type="ECO:0000313" key="2">
    <source>
        <dbReference type="Proteomes" id="UP000035681"/>
    </source>
</evidence>
<keyword evidence="2" id="KW-1185">Reference proteome</keyword>
<feature type="compositionally biased region" description="Basic and acidic residues" evidence="1">
    <location>
        <begin position="26"/>
        <end position="42"/>
    </location>
</feature>
<dbReference type="Proteomes" id="UP000035681">
    <property type="component" value="Unplaced"/>
</dbReference>
<accession>A0AAF5D506</accession>
<proteinExistence type="predicted"/>
<feature type="compositionally biased region" description="Polar residues" evidence="1">
    <location>
        <begin position="111"/>
        <end position="122"/>
    </location>
</feature>
<reference evidence="3" key="1">
    <citation type="submission" date="2024-02" db="UniProtKB">
        <authorList>
            <consortium name="WormBaseParasite"/>
        </authorList>
    </citation>
    <scope>IDENTIFICATION</scope>
</reference>
<name>A0AAF5D506_STRER</name>
<protein>
    <submittedName>
        <fullName evidence="3">Uncharacterized protein</fullName>
    </submittedName>
</protein>